<evidence type="ECO:0000313" key="4">
    <source>
        <dbReference type="EMBL" id="GAV21469.1"/>
    </source>
</evidence>
<keyword evidence="5" id="KW-1185">Reference proteome</keyword>
<dbReference type="PANTHER" id="PTHR44591:SF23">
    <property type="entry name" value="CHEY SUBFAMILY"/>
    <property type="match status" value="1"/>
</dbReference>
<accession>A0A1L8CRM1</accession>
<dbReference type="GO" id="GO:0000160">
    <property type="term" value="P:phosphorelay signal transduction system"/>
    <property type="evidence" value="ECO:0007669"/>
    <property type="project" value="InterPro"/>
</dbReference>
<gene>
    <name evidence="4" type="ORF">MMIC_P2459</name>
</gene>
<dbReference type="Gene3D" id="3.40.50.2300">
    <property type="match status" value="1"/>
</dbReference>
<dbReference type="InterPro" id="IPR001789">
    <property type="entry name" value="Sig_transdc_resp-reg_receiver"/>
</dbReference>
<dbReference type="RefSeq" id="WP_072660758.1">
    <property type="nucleotide sequence ID" value="NZ_BDFD01000042.1"/>
</dbReference>
<dbReference type="PANTHER" id="PTHR44591">
    <property type="entry name" value="STRESS RESPONSE REGULATOR PROTEIN 1"/>
    <property type="match status" value="1"/>
</dbReference>
<evidence type="ECO:0000313" key="5">
    <source>
        <dbReference type="Proteomes" id="UP000231632"/>
    </source>
</evidence>
<protein>
    <submittedName>
        <fullName evidence="4">Transcriptional regulatory protein FixJ</fullName>
    </submittedName>
</protein>
<evidence type="ECO:0000259" key="3">
    <source>
        <dbReference type="PROSITE" id="PS50110"/>
    </source>
</evidence>
<comment type="caution">
    <text evidence="4">The sequence shown here is derived from an EMBL/GenBank/DDBJ whole genome shotgun (WGS) entry which is preliminary data.</text>
</comment>
<evidence type="ECO:0000256" key="1">
    <source>
        <dbReference type="ARBA" id="ARBA00022553"/>
    </source>
</evidence>
<reference evidence="4 5" key="1">
    <citation type="journal article" date="2017" name="Arch. Microbiol.">
        <title>Mariprofundus micogutta sp. nov., a novel iron-oxidizing zetaproteobacterium isolated from a deep-sea hydrothermal field at the Bayonnaise knoll of the Izu-Ogasawara arc, and a description of Mariprofundales ord. nov. and Zetaproteobacteria classis nov.</title>
        <authorList>
            <person name="Makita H."/>
            <person name="Tanaka E."/>
            <person name="Mitsunobu S."/>
            <person name="Miyazaki M."/>
            <person name="Nunoura T."/>
            <person name="Uematsu K."/>
            <person name="Takaki Y."/>
            <person name="Nishi S."/>
            <person name="Shimamura S."/>
            <person name="Takai K."/>
        </authorList>
    </citation>
    <scope>NUCLEOTIDE SEQUENCE [LARGE SCALE GENOMIC DNA]</scope>
    <source>
        <strain evidence="4 5">ET2</strain>
    </source>
</reference>
<proteinExistence type="predicted"/>
<dbReference type="InterPro" id="IPR011006">
    <property type="entry name" value="CheY-like_superfamily"/>
</dbReference>
<dbReference type="CDD" id="cd00156">
    <property type="entry name" value="REC"/>
    <property type="match status" value="1"/>
</dbReference>
<feature type="modified residue" description="4-aspartylphosphate" evidence="2">
    <location>
        <position position="53"/>
    </location>
</feature>
<dbReference type="STRING" id="1921010.MMIC_P2459"/>
<dbReference type="OrthoDB" id="5296683at2"/>
<dbReference type="AlphaFoldDB" id="A0A1L8CRM1"/>
<evidence type="ECO:0000256" key="2">
    <source>
        <dbReference type="PROSITE-ProRule" id="PRU00169"/>
    </source>
</evidence>
<dbReference type="SMART" id="SM00448">
    <property type="entry name" value="REC"/>
    <property type="match status" value="1"/>
</dbReference>
<sequence>MFHIVDDTEVVGQLLTEIIELFGNSAQWFSSPTKYLAFVESPEFEKPTAVITDVHMPEMSGYKMMKMVLDIYPDINFAVISGEANIESKYKELACMYLVKPYEPQQIKLMIEKFSRCKNEGASVEIGCAEFGDRDFFRVGLCPCPKLECIR</sequence>
<name>A0A1L8CRM1_9PROT</name>
<dbReference type="Pfam" id="PF00072">
    <property type="entry name" value="Response_reg"/>
    <property type="match status" value="1"/>
</dbReference>
<dbReference type="InterPro" id="IPR050595">
    <property type="entry name" value="Bact_response_regulator"/>
</dbReference>
<feature type="domain" description="Response regulatory" evidence="3">
    <location>
        <begin position="1"/>
        <end position="115"/>
    </location>
</feature>
<dbReference type="EMBL" id="BDFD01000042">
    <property type="protein sequence ID" value="GAV21469.1"/>
    <property type="molecule type" value="Genomic_DNA"/>
</dbReference>
<dbReference type="Proteomes" id="UP000231632">
    <property type="component" value="Unassembled WGS sequence"/>
</dbReference>
<dbReference type="PROSITE" id="PS50110">
    <property type="entry name" value="RESPONSE_REGULATORY"/>
    <property type="match status" value="1"/>
</dbReference>
<organism evidence="4 5">
    <name type="scientific">Mariprofundus micogutta</name>
    <dbReference type="NCBI Taxonomy" id="1921010"/>
    <lineage>
        <taxon>Bacteria</taxon>
        <taxon>Pseudomonadati</taxon>
        <taxon>Pseudomonadota</taxon>
        <taxon>Candidatius Mariprofundia</taxon>
        <taxon>Mariprofundales</taxon>
        <taxon>Mariprofundaceae</taxon>
        <taxon>Mariprofundus</taxon>
    </lineage>
</organism>
<dbReference type="SUPFAM" id="SSF52172">
    <property type="entry name" value="CheY-like"/>
    <property type="match status" value="1"/>
</dbReference>
<keyword evidence="1 2" id="KW-0597">Phosphoprotein</keyword>